<dbReference type="SUPFAM" id="SSF52317">
    <property type="entry name" value="Class I glutamine amidotransferase-like"/>
    <property type="match status" value="1"/>
</dbReference>
<evidence type="ECO:0000313" key="4">
    <source>
        <dbReference type="Proteomes" id="UP001218231"/>
    </source>
</evidence>
<evidence type="ECO:0000256" key="1">
    <source>
        <dbReference type="SAM" id="SignalP"/>
    </source>
</evidence>
<feature type="domain" description="ThuA-like" evidence="2">
    <location>
        <begin position="58"/>
        <end position="287"/>
    </location>
</feature>
<dbReference type="PANTHER" id="PTHR40469">
    <property type="entry name" value="SECRETED GLYCOSYL HYDROLASE"/>
    <property type="match status" value="1"/>
</dbReference>
<evidence type="ECO:0000313" key="3">
    <source>
        <dbReference type="EMBL" id="WCT77457.1"/>
    </source>
</evidence>
<dbReference type="Pfam" id="PF06283">
    <property type="entry name" value="ThuA"/>
    <property type="match status" value="1"/>
</dbReference>
<protein>
    <submittedName>
        <fullName evidence="3">ThuA domain-containing protein</fullName>
    </submittedName>
</protein>
<dbReference type="InterPro" id="IPR029010">
    <property type="entry name" value="ThuA-like"/>
</dbReference>
<keyword evidence="4" id="KW-1185">Reference proteome</keyword>
<organism evidence="3 4">
    <name type="scientific">Novosphingobium humi</name>
    <dbReference type="NCBI Taxonomy" id="2282397"/>
    <lineage>
        <taxon>Bacteria</taxon>
        <taxon>Pseudomonadati</taxon>
        <taxon>Pseudomonadota</taxon>
        <taxon>Alphaproteobacteria</taxon>
        <taxon>Sphingomonadales</taxon>
        <taxon>Sphingomonadaceae</taxon>
        <taxon>Novosphingobium</taxon>
    </lineage>
</organism>
<dbReference type="PANTHER" id="PTHR40469:SF2">
    <property type="entry name" value="GALACTOSE-BINDING DOMAIN-LIKE SUPERFAMILY PROTEIN"/>
    <property type="match status" value="1"/>
</dbReference>
<feature type="chain" id="PRO_5047391326" evidence="1">
    <location>
        <begin position="19"/>
        <end position="313"/>
    </location>
</feature>
<name>A0ABY7TXX9_9SPHN</name>
<dbReference type="RefSeq" id="WP_273617829.1">
    <property type="nucleotide sequence ID" value="NZ_CP117417.1"/>
</dbReference>
<feature type="signal peptide" evidence="1">
    <location>
        <begin position="1"/>
        <end position="18"/>
    </location>
</feature>
<evidence type="ECO:0000259" key="2">
    <source>
        <dbReference type="Pfam" id="PF06283"/>
    </source>
</evidence>
<reference evidence="3 4" key="1">
    <citation type="submission" date="2023-02" db="EMBL/GenBank/DDBJ databases">
        <title>Genome sequence of Novosphingobium humi KACC 19094.</title>
        <authorList>
            <person name="Kim S."/>
            <person name="Heo J."/>
            <person name="Kwon S.-W."/>
        </authorList>
    </citation>
    <scope>NUCLEOTIDE SEQUENCE [LARGE SCALE GENOMIC DNA]</scope>
    <source>
        <strain evidence="3 4">KACC 19094</strain>
    </source>
</reference>
<proteinExistence type="predicted"/>
<dbReference type="EMBL" id="CP117417">
    <property type="protein sequence ID" value="WCT77457.1"/>
    <property type="molecule type" value="Genomic_DNA"/>
</dbReference>
<dbReference type="InterPro" id="IPR029062">
    <property type="entry name" value="Class_I_gatase-like"/>
</dbReference>
<sequence length="313" mass="34592">MMRRMFLLGALLPAAVMAQTPPAARPTAPAMMGPMMGPSSTVNDPWPGMKKLLIIADVQTGWHHDSINHAMGVIEQMGREHGEWATVIRTDSQLITKAPIVGQGTRYAGKFVNARNLDQFDAVFFLGSGAGALSDQQKADLLSFVKQDGKGFIAGHAASVAYYEWPEFTQMIGAFMESEFRVDTMQITNEDPAFPGAGVFPRSFAYTDQFPVMRMPFTSKDAHVILRLDPTKMTAEQRKTRPDDDFPLVWAKSYGKGRVYNLTIGHREEVWDDPKFREMAHQGIRWALGLVDAKVDPPAPPAQAKPGPKSKGK</sequence>
<dbReference type="Proteomes" id="UP001218231">
    <property type="component" value="Chromosome"/>
</dbReference>
<keyword evidence="1" id="KW-0732">Signal</keyword>
<dbReference type="Gene3D" id="3.40.50.880">
    <property type="match status" value="1"/>
</dbReference>
<gene>
    <name evidence="3" type="ORF">PQ457_00225</name>
</gene>
<accession>A0ABY7TXX9</accession>